<feature type="transmembrane region" description="Helical" evidence="9">
    <location>
        <begin position="317"/>
        <end position="335"/>
    </location>
</feature>
<dbReference type="Pfam" id="PF06423">
    <property type="entry name" value="GWT1"/>
    <property type="match status" value="1"/>
</dbReference>
<dbReference type="GO" id="GO:0032216">
    <property type="term" value="F:glucosaminyl-phosphatidylinositol O-acyltransferase activity"/>
    <property type="evidence" value="ECO:0007669"/>
    <property type="project" value="TreeGrafter"/>
</dbReference>
<accession>A0A1J9PKR8</accession>
<dbReference type="GO" id="GO:0072659">
    <property type="term" value="P:protein localization to plasma membrane"/>
    <property type="evidence" value="ECO:0007669"/>
    <property type="project" value="TreeGrafter"/>
</dbReference>
<comment type="similarity">
    <text evidence="4 9">Belongs to the PIGW family.</text>
</comment>
<feature type="transmembrane region" description="Helical" evidence="9">
    <location>
        <begin position="444"/>
        <end position="464"/>
    </location>
</feature>
<name>A0A1J9PKR8_9EURO</name>
<feature type="region of interest" description="Disordered" evidence="10">
    <location>
        <begin position="101"/>
        <end position="128"/>
    </location>
</feature>
<dbReference type="InterPro" id="IPR009447">
    <property type="entry name" value="PIGW/GWT1"/>
</dbReference>
<keyword evidence="6 9" id="KW-0812">Transmembrane</keyword>
<evidence type="ECO:0000256" key="6">
    <source>
        <dbReference type="ARBA" id="ARBA00022692"/>
    </source>
</evidence>
<evidence type="ECO:0000256" key="8">
    <source>
        <dbReference type="ARBA" id="ARBA00023136"/>
    </source>
</evidence>
<keyword evidence="5 9" id="KW-0337">GPI-anchor biosynthesis</keyword>
<gene>
    <name evidence="11" type="ORF">AJ78_03365</name>
</gene>
<dbReference type="OrthoDB" id="15270at2759"/>
<evidence type="ECO:0000313" key="11">
    <source>
        <dbReference type="EMBL" id="OJD16466.1"/>
    </source>
</evidence>
<dbReference type="VEuPathDB" id="FungiDB:AJ78_03365"/>
<dbReference type="STRING" id="1447872.A0A1J9PKR8"/>
<feature type="transmembrane region" description="Helical" evidence="9">
    <location>
        <begin position="250"/>
        <end position="267"/>
    </location>
</feature>
<keyword evidence="9" id="KW-0256">Endoplasmic reticulum</keyword>
<feature type="transmembrane region" description="Helical" evidence="9">
    <location>
        <begin position="396"/>
        <end position="423"/>
    </location>
</feature>
<comment type="function">
    <text evidence="9">A acetyltransferase, which acetylates the inositol ring of phosphatidylinositol during biosynthesis of GPI-anchor.</text>
</comment>
<sequence>MSRAPQTYKDRKEAFVSNLSGGSILEINAVTLVAPAAVLLWSALQSRKSFFTPYLPASLIVDFLLNGTAILFATTLYSSSPLILNILLISPAILISLGPKRNPPAQKARPPTSSLKSSDGAEEDAKMASNKLDPVPVRPFLTTYRGAMMIVTCMAILAVDFRIFPRRFAKVENWGTSLMDLGVGSFVFSGGVVSARSLLKAQSPASNGSLPKRLLGSSRHTIPLFILGMIRLYSVKGLDYAEHVTEYGVHWNFFFTLAFLGPFVEIFHSLTAIISSYEVLSLLIAIGYQVVLESTDLKKYILVSPRGPSLLSKNREGVFSLLGYLAIFLAGRATGLRVMPRGTSSSKTPYQVRKALLIRLAIWSIIWIALFTFNSLHVFGYGAGIPVSRRLANLSYVLWVAAFNNSQLFLFCLIETLFFPSVYKAADKSSEEERSRFATSRIMRAYNSNGLEIFLIANLLTGAVNMGVNTLDADKGTAMAILVAYAALLTGVALAMDKWNLKLKL</sequence>
<dbReference type="PANTHER" id="PTHR20661:SF0">
    <property type="entry name" value="PHOSPHATIDYLINOSITOL-GLYCAN BIOSYNTHESIS CLASS W PROTEIN"/>
    <property type="match status" value="1"/>
</dbReference>
<evidence type="ECO:0000256" key="4">
    <source>
        <dbReference type="ARBA" id="ARBA00007559"/>
    </source>
</evidence>
<proteinExistence type="inferred from homology"/>
<protein>
    <recommendedName>
        <fullName evidence="9">GPI-anchored wall transfer protein</fullName>
        <ecNumber evidence="9">2.3.-.-</ecNumber>
    </recommendedName>
</protein>
<keyword evidence="9" id="KW-0808">Transferase</keyword>
<comment type="pathway">
    <text evidence="3 9">Glycolipid biosynthesis; glycosylphosphatidylinositol-anchor biosynthesis.</text>
</comment>
<dbReference type="AlphaFoldDB" id="A0A1J9PKR8"/>
<dbReference type="EMBL" id="LGRN01000106">
    <property type="protein sequence ID" value="OJD16466.1"/>
    <property type="molecule type" value="Genomic_DNA"/>
</dbReference>
<dbReference type="PIRSF" id="PIRSF017321">
    <property type="entry name" value="GWT1"/>
    <property type="match status" value="1"/>
</dbReference>
<comment type="subcellular location">
    <subcellularLocation>
        <location evidence="2 9">Endoplasmic reticulum membrane</location>
        <topology evidence="2 9">Multi-pass membrane protein</topology>
    </subcellularLocation>
</comment>
<dbReference type="GO" id="GO:0006506">
    <property type="term" value="P:GPI anchor biosynthetic process"/>
    <property type="evidence" value="ECO:0007669"/>
    <property type="project" value="UniProtKB-UniPathway"/>
</dbReference>
<feature type="transmembrane region" description="Helical" evidence="9">
    <location>
        <begin position="20"/>
        <end position="42"/>
    </location>
</feature>
<evidence type="ECO:0000256" key="3">
    <source>
        <dbReference type="ARBA" id="ARBA00004687"/>
    </source>
</evidence>
<feature type="transmembrane region" description="Helical" evidence="9">
    <location>
        <begin position="54"/>
        <end position="76"/>
    </location>
</feature>
<dbReference type="Proteomes" id="UP000182235">
    <property type="component" value="Unassembled WGS sequence"/>
</dbReference>
<dbReference type="UniPathway" id="UPA00196"/>
<dbReference type="GO" id="GO:0005789">
    <property type="term" value="C:endoplasmic reticulum membrane"/>
    <property type="evidence" value="ECO:0007669"/>
    <property type="project" value="UniProtKB-SubCell"/>
</dbReference>
<dbReference type="PANTHER" id="PTHR20661">
    <property type="entry name" value="PHOSPHATIDYLINOSITOL-GLYCAN BIOSYNTHESIS CLASS W PROTEIN"/>
    <property type="match status" value="1"/>
</dbReference>
<evidence type="ECO:0000313" key="12">
    <source>
        <dbReference type="Proteomes" id="UP000182235"/>
    </source>
</evidence>
<feature type="transmembrane region" description="Helical" evidence="9">
    <location>
        <begin position="476"/>
        <end position="496"/>
    </location>
</feature>
<evidence type="ECO:0000256" key="9">
    <source>
        <dbReference type="RuleBase" id="RU280819"/>
    </source>
</evidence>
<feature type="transmembrane region" description="Helical" evidence="9">
    <location>
        <begin position="82"/>
        <end position="99"/>
    </location>
</feature>
<organism evidence="11 12">
    <name type="scientific">Emergomyces pasteurianus Ep9510</name>
    <dbReference type="NCBI Taxonomy" id="1447872"/>
    <lineage>
        <taxon>Eukaryota</taxon>
        <taxon>Fungi</taxon>
        <taxon>Dikarya</taxon>
        <taxon>Ascomycota</taxon>
        <taxon>Pezizomycotina</taxon>
        <taxon>Eurotiomycetes</taxon>
        <taxon>Eurotiomycetidae</taxon>
        <taxon>Onygenales</taxon>
        <taxon>Ajellomycetaceae</taxon>
        <taxon>Emergomyces</taxon>
    </lineage>
</organism>
<comment type="caution">
    <text evidence="11">The sequence shown here is derived from an EMBL/GenBank/DDBJ whole genome shotgun (WGS) entry which is preliminary data.</text>
</comment>
<dbReference type="EC" id="2.3.-.-" evidence="9"/>
<evidence type="ECO:0000256" key="10">
    <source>
        <dbReference type="SAM" id="MobiDB-lite"/>
    </source>
</evidence>
<evidence type="ECO:0000256" key="1">
    <source>
        <dbReference type="ARBA" id="ARBA00002531"/>
    </source>
</evidence>
<evidence type="ECO:0000256" key="5">
    <source>
        <dbReference type="ARBA" id="ARBA00022502"/>
    </source>
</evidence>
<comment type="function">
    <text evidence="1">Probable acetyltransferase, which acetylates the inositol ring of phosphatidylinositol during biosynthesis of GPI-anchor.</text>
</comment>
<evidence type="ECO:0000256" key="2">
    <source>
        <dbReference type="ARBA" id="ARBA00004477"/>
    </source>
</evidence>
<reference evidence="11 12" key="1">
    <citation type="submission" date="2015-07" db="EMBL/GenBank/DDBJ databases">
        <title>Emmonsia species relationships and genome sequence.</title>
        <authorList>
            <consortium name="The Broad Institute Genomics Platform"/>
            <person name="Cuomo C.A."/>
            <person name="Munoz J.F."/>
            <person name="Imamovic A."/>
            <person name="Priest M.E."/>
            <person name="Young S."/>
            <person name="Clay O.K."/>
            <person name="McEwen J.G."/>
        </authorList>
    </citation>
    <scope>NUCLEOTIDE SEQUENCE [LARGE SCALE GENOMIC DNA]</scope>
    <source>
        <strain evidence="11 12">UAMH 9510</strain>
    </source>
</reference>
<keyword evidence="8 9" id="KW-0472">Membrane</keyword>
<keyword evidence="9" id="KW-0012">Acyltransferase</keyword>
<keyword evidence="7 9" id="KW-1133">Transmembrane helix</keyword>
<feature type="transmembrane region" description="Helical" evidence="9">
    <location>
        <begin position="356"/>
        <end position="376"/>
    </location>
</feature>
<feature type="transmembrane region" description="Helical" evidence="9">
    <location>
        <begin position="146"/>
        <end position="165"/>
    </location>
</feature>
<evidence type="ECO:0000256" key="7">
    <source>
        <dbReference type="ARBA" id="ARBA00022989"/>
    </source>
</evidence>
<keyword evidence="12" id="KW-1185">Reference proteome</keyword>